<dbReference type="Pfam" id="PF04364">
    <property type="entry name" value="DNA_pol3_chi"/>
    <property type="match status" value="1"/>
</dbReference>
<dbReference type="GO" id="GO:0003677">
    <property type="term" value="F:DNA binding"/>
    <property type="evidence" value="ECO:0007669"/>
    <property type="project" value="InterPro"/>
</dbReference>
<dbReference type="SUPFAM" id="SSF102400">
    <property type="entry name" value="DNA polymerase III chi subunit"/>
    <property type="match status" value="1"/>
</dbReference>
<protein>
    <recommendedName>
        <fullName evidence="2">DNA polymerase III delta N-terminal domain-containing protein</fullName>
    </recommendedName>
</protein>
<evidence type="ECO:0000313" key="1">
    <source>
        <dbReference type="EMBL" id="SVB60988.1"/>
    </source>
</evidence>
<accession>A0A382FCZ8</accession>
<dbReference type="GO" id="GO:0006260">
    <property type="term" value="P:DNA replication"/>
    <property type="evidence" value="ECO:0007669"/>
    <property type="project" value="InterPro"/>
</dbReference>
<dbReference type="GO" id="GO:0003887">
    <property type="term" value="F:DNA-directed DNA polymerase activity"/>
    <property type="evidence" value="ECO:0007669"/>
    <property type="project" value="InterPro"/>
</dbReference>
<evidence type="ECO:0008006" key="2">
    <source>
        <dbReference type="Google" id="ProtNLM"/>
    </source>
</evidence>
<reference evidence="1" key="1">
    <citation type="submission" date="2018-05" db="EMBL/GenBank/DDBJ databases">
        <authorList>
            <person name="Lanie J.A."/>
            <person name="Ng W.-L."/>
            <person name="Kazmierczak K.M."/>
            <person name="Andrzejewski T.M."/>
            <person name="Davidsen T.M."/>
            <person name="Wayne K.J."/>
            <person name="Tettelin H."/>
            <person name="Glass J.I."/>
            <person name="Rusch D."/>
            <person name="Podicherti R."/>
            <person name="Tsui H.-C.T."/>
            <person name="Winkler M.E."/>
        </authorList>
    </citation>
    <scope>NUCLEOTIDE SEQUENCE</scope>
</reference>
<feature type="non-terminal residue" evidence="1">
    <location>
        <position position="1"/>
    </location>
</feature>
<dbReference type="EMBL" id="UINC01049334">
    <property type="protein sequence ID" value="SVB60988.1"/>
    <property type="molecule type" value="Genomic_DNA"/>
</dbReference>
<organism evidence="1">
    <name type="scientific">marine metagenome</name>
    <dbReference type="NCBI Taxonomy" id="408172"/>
    <lineage>
        <taxon>unclassified sequences</taxon>
        <taxon>metagenomes</taxon>
        <taxon>ecological metagenomes</taxon>
    </lineage>
</organism>
<proteinExistence type="predicted"/>
<sequence length="54" mass="6347">MPRVDFYLLSNESGMYKFACIMASKAWSAGNHVYMYTETEDTAKKLDDLLWTFR</sequence>
<dbReference type="InterPro" id="IPR036768">
    <property type="entry name" value="PolIII_chi_sf"/>
</dbReference>
<feature type="non-terminal residue" evidence="1">
    <location>
        <position position="54"/>
    </location>
</feature>
<dbReference type="AlphaFoldDB" id="A0A382FCZ8"/>
<dbReference type="InterPro" id="IPR007459">
    <property type="entry name" value="DNA_pol3_chi"/>
</dbReference>
<name>A0A382FCZ8_9ZZZZ</name>
<gene>
    <name evidence="1" type="ORF">METZ01_LOCUS213842</name>
</gene>
<dbReference type="Gene3D" id="3.40.50.10110">
    <property type="entry name" value="DNA polymerase III subunit chi"/>
    <property type="match status" value="1"/>
</dbReference>